<dbReference type="Gene3D" id="3.40.50.880">
    <property type="match status" value="1"/>
</dbReference>
<dbReference type="EMBL" id="JABWDU010000010">
    <property type="protein sequence ID" value="NVD42686.1"/>
    <property type="molecule type" value="Genomic_DNA"/>
</dbReference>
<dbReference type="InterPro" id="IPR020449">
    <property type="entry name" value="Tscrpt_reg_AraC-type_HTH"/>
</dbReference>
<reference evidence="6 7" key="1">
    <citation type="submission" date="2020-06" db="EMBL/GenBank/DDBJ databases">
        <authorList>
            <person name="Grouzdev D.S."/>
        </authorList>
    </citation>
    <scope>NUCLEOTIDE SEQUENCE [LARGE SCALE GENOMIC DNA]</scope>
    <source>
        <strain evidence="6 7">HO-A22</strain>
    </source>
</reference>
<evidence type="ECO:0000259" key="5">
    <source>
        <dbReference type="PROSITE" id="PS01124"/>
    </source>
</evidence>
<organism evidence="6 7">
    <name type="scientific">Ensifer oleiphilus</name>
    <dbReference type="NCBI Taxonomy" id="2742698"/>
    <lineage>
        <taxon>Bacteria</taxon>
        <taxon>Pseudomonadati</taxon>
        <taxon>Pseudomonadota</taxon>
        <taxon>Alphaproteobacteria</taxon>
        <taxon>Hyphomicrobiales</taxon>
        <taxon>Rhizobiaceae</taxon>
        <taxon>Sinorhizobium/Ensifer group</taxon>
        <taxon>Ensifer</taxon>
    </lineage>
</organism>
<feature type="domain" description="HTH araC/xylS-type" evidence="5">
    <location>
        <begin position="234"/>
        <end position="332"/>
    </location>
</feature>
<feature type="region of interest" description="Disordered" evidence="4">
    <location>
        <begin position="338"/>
        <end position="357"/>
    </location>
</feature>
<dbReference type="SUPFAM" id="SSF46689">
    <property type="entry name" value="Homeodomain-like"/>
    <property type="match status" value="2"/>
</dbReference>
<dbReference type="PROSITE" id="PS01124">
    <property type="entry name" value="HTH_ARAC_FAMILY_2"/>
    <property type="match status" value="1"/>
</dbReference>
<dbReference type="AlphaFoldDB" id="A0A7Y6QBS0"/>
<dbReference type="InterPro" id="IPR009057">
    <property type="entry name" value="Homeodomain-like_sf"/>
</dbReference>
<dbReference type="SUPFAM" id="SSF52317">
    <property type="entry name" value="Class I glutamine amidotransferase-like"/>
    <property type="match status" value="1"/>
</dbReference>
<dbReference type="InterPro" id="IPR050204">
    <property type="entry name" value="AraC_XylS_family_regulators"/>
</dbReference>
<dbReference type="GO" id="GO:0003700">
    <property type="term" value="F:DNA-binding transcription factor activity"/>
    <property type="evidence" value="ECO:0007669"/>
    <property type="project" value="InterPro"/>
</dbReference>
<dbReference type="Gene3D" id="1.10.10.60">
    <property type="entry name" value="Homeodomain-like"/>
    <property type="match status" value="1"/>
</dbReference>
<proteinExistence type="predicted"/>
<name>A0A7Y6QBS0_9HYPH</name>
<dbReference type="CDD" id="cd03136">
    <property type="entry name" value="GATase1_AraC_ArgR_like"/>
    <property type="match status" value="1"/>
</dbReference>
<accession>A0A7Y6QBS0</accession>
<dbReference type="Proteomes" id="UP000520198">
    <property type="component" value="Unassembled WGS sequence"/>
</dbReference>
<keyword evidence="2" id="KW-0238">DNA-binding</keyword>
<dbReference type="PRINTS" id="PR00032">
    <property type="entry name" value="HTHARAC"/>
</dbReference>
<dbReference type="InterPro" id="IPR002818">
    <property type="entry name" value="DJ-1/PfpI"/>
</dbReference>
<evidence type="ECO:0000313" key="6">
    <source>
        <dbReference type="EMBL" id="NVD42686.1"/>
    </source>
</evidence>
<evidence type="ECO:0000256" key="1">
    <source>
        <dbReference type="ARBA" id="ARBA00023015"/>
    </source>
</evidence>
<sequence>MNSKGGRAVQKACAQGRRFTFYLLDGYTQHAFSSALEPLRLANAVMGRPYYSWRLLTRDGQPARSSCGMRMAADGALASEQDGLQELDRPHMTVVCGGSAVPPADGKAEGWLRMSRRGRVPIAGLAGGLYSLARSGVLDGRRCAVHWEHFPDFSERFFETKARQTAFEIDGELYTCAGGNAPFDMFLRIVEDDLGRDVANRVCEVALSERVREAGERQRLPLQTRVGIDNRLLIDIIEQMEANIAEPLKLAEMTPSTGLSRRQVERLFKREMGRSPKRYYLQMRLERANLFLVNSTLPVFEIAVACGFSSASHFSRTYREIYGCTPQHTRTAELERRRLPSDGKEMGRTVLQERRVA</sequence>
<keyword evidence="3" id="KW-0804">Transcription</keyword>
<dbReference type="InterPro" id="IPR029062">
    <property type="entry name" value="Class_I_gatase-like"/>
</dbReference>
<dbReference type="PANTHER" id="PTHR46796">
    <property type="entry name" value="HTH-TYPE TRANSCRIPTIONAL ACTIVATOR RHAS-RELATED"/>
    <property type="match status" value="1"/>
</dbReference>
<evidence type="ECO:0000313" key="7">
    <source>
        <dbReference type="Proteomes" id="UP000520198"/>
    </source>
</evidence>
<protein>
    <submittedName>
        <fullName evidence="6">GlxA family transcriptional regulator</fullName>
    </submittedName>
</protein>
<evidence type="ECO:0000256" key="4">
    <source>
        <dbReference type="SAM" id="MobiDB-lite"/>
    </source>
</evidence>
<dbReference type="Pfam" id="PF01965">
    <property type="entry name" value="DJ-1_PfpI"/>
    <property type="match status" value="1"/>
</dbReference>
<dbReference type="PANTHER" id="PTHR46796:SF6">
    <property type="entry name" value="ARAC SUBFAMILY"/>
    <property type="match status" value="1"/>
</dbReference>
<comment type="caution">
    <text evidence="6">The sequence shown here is derived from an EMBL/GenBank/DDBJ whole genome shotgun (WGS) entry which is preliminary data.</text>
</comment>
<evidence type="ECO:0000256" key="2">
    <source>
        <dbReference type="ARBA" id="ARBA00023125"/>
    </source>
</evidence>
<dbReference type="InterPro" id="IPR018060">
    <property type="entry name" value="HTH_AraC"/>
</dbReference>
<dbReference type="SMART" id="SM00342">
    <property type="entry name" value="HTH_ARAC"/>
    <property type="match status" value="1"/>
</dbReference>
<dbReference type="GO" id="GO:0043565">
    <property type="term" value="F:sequence-specific DNA binding"/>
    <property type="evidence" value="ECO:0007669"/>
    <property type="project" value="InterPro"/>
</dbReference>
<keyword evidence="7" id="KW-1185">Reference proteome</keyword>
<evidence type="ECO:0000256" key="3">
    <source>
        <dbReference type="ARBA" id="ARBA00023163"/>
    </source>
</evidence>
<gene>
    <name evidence="6" type="ORF">HT585_27825</name>
</gene>
<dbReference type="Pfam" id="PF12833">
    <property type="entry name" value="HTH_18"/>
    <property type="match status" value="1"/>
</dbReference>
<keyword evidence="1" id="KW-0805">Transcription regulation</keyword>